<dbReference type="AlphaFoldDB" id="A0A2P2Q102"/>
<protein>
    <submittedName>
        <fullName evidence="1">Uncharacterized protein</fullName>
    </submittedName>
</protein>
<reference evidence="1" key="1">
    <citation type="submission" date="2018-02" db="EMBL/GenBank/DDBJ databases">
        <title>Rhizophora mucronata_Transcriptome.</title>
        <authorList>
            <person name="Meera S.P."/>
            <person name="Sreeshan A."/>
            <person name="Augustine A."/>
        </authorList>
    </citation>
    <scope>NUCLEOTIDE SEQUENCE</scope>
    <source>
        <tissue evidence="1">Leaf</tissue>
    </source>
</reference>
<dbReference type="EMBL" id="GGEC01080148">
    <property type="protein sequence ID" value="MBX60632.1"/>
    <property type="molecule type" value="Transcribed_RNA"/>
</dbReference>
<name>A0A2P2Q102_RHIMU</name>
<accession>A0A2P2Q102</accession>
<organism evidence="1">
    <name type="scientific">Rhizophora mucronata</name>
    <name type="common">Asiatic mangrove</name>
    <dbReference type="NCBI Taxonomy" id="61149"/>
    <lineage>
        <taxon>Eukaryota</taxon>
        <taxon>Viridiplantae</taxon>
        <taxon>Streptophyta</taxon>
        <taxon>Embryophyta</taxon>
        <taxon>Tracheophyta</taxon>
        <taxon>Spermatophyta</taxon>
        <taxon>Magnoliopsida</taxon>
        <taxon>eudicotyledons</taxon>
        <taxon>Gunneridae</taxon>
        <taxon>Pentapetalae</taxon>
        <taxon>rosids</taxon>
        <taxon>fabids</taxon>
        <taxon>Malpighiales</taxon>
        <taxon>Rhizophoraceae</taxon>
        <taxon>Rhizophora</taxon>
    </lineage>
</organism>
<proteinExistence type="predicted"/>
<evidence type="ECO:0000313" key="1">
    <source>
        <dbReference type="EMBL" id="MBX60632.1"/>
    </source>
</evidence>
<sequence>MIEKISIQCKTKKLLYFLCQKRKKQNDDKWRIYGNRCFIKDY</sequence>